<keyword evidence="3" id="KW-0964">Secreted</keyword>
<comment type="subcellular location">
    <subcellularLocation>
        <location evidence="1">Secreted</location>
    </subcellularLocation>
</comment>
<evidence type="ECO:0000256" key="1">
    <source>
        <dbReference type="ARBA" id="ARBA00004613"/>
    </source>
</evidence>
<evidence type="ECO:0000313" key="9">
    <source>
        <dbReference type="WBParaSite" id="sdigi.contig164.g5518.t1"/>
    </source>
</evidence>
<keyword evidence="7" id="KW-0732">Signal</keyword>
<evidence type="ECO:0000313" key="8">
    <source>
        <dbReference type="Proteomes" id="UP000887581"/>
    </source>
</evidence>
<comment type="similarity">
    <text evidence="2">Belongs to the FARP (FMRFamide related peptide) family.</text>
</comment>
<evidence type="ECO:0000256" key="5">
    <source>
        <dbReference type="ARBA" id="ARBA00022815"/>
    </source>
</evidence>
<proteinExistence type="inferred from homology"/>
<dbReference type="WBParaSite" id="sdigi.contig164.g5518.t1">
    <property type="protein sequence ID" value="sdigi.contig164.g5518.t1"/>
    <property type="gene ID" value="sdigi.contig164.g5518"/>
</dbReference>
<keyword evidence="5" id="KW-0027">Amidation</keyword>
<dbReference type="Proteomes" id="UP000887581">
    <property type="component" value="Unplaced"/>
</dbReference>
<dbReference type="GO" id="GO:0007218">
    <property type="term" value="P:neuropeptide signaling pathway"/>
    <property type="evidence" value="ECO:0007669"/>
    <property type="project" value="UniProtKB-KW"/>
</dbReference>
<dbReference type="GO" id="GO:0005576">
    <property type="term" value="C:extracellular region"/>
    <property type="evidence" value="ECO:0007669"/>
    <property type="project" value="UniProtKB-SubCell"/>
</dbReference>
<evidence type="ECO:0000256" key="4">
    <source>
        <dbReference type="ARBA" id="ARBA00022685"/>
    </source>
</evidence>
<protein>
    <submittedName>
        <fullName evidence="9">Uncharacterized protein</fullName>
    </submittedName>
</protein>
<keyword evidence="8" id="KW-1185">Reference proteome</keyword>
<dbReference type="AlphaFoldDB" id="A0A915PNV3"/>
<evidence type="ECO:0000256" key="6">
    <source>
        <dbReference type="ARBA" id="ARBA00023320"/>
    </source>
</evidence>
<feature type="chain" id="PRO_5036917890" evidence="7">
    <location>
        <begin position="17"/>
        <end position="126"/>
    </location>
</feature>
<feature type="signal peptide" evidence="7">
    <location>
        <begin position="1"/>
        <end position="16"/>
    </location>
</feature>
<reference evidence="9" key="1">
    <citation type="submission" date="2022-11" db="UniProtKB">
        <authorList>
            <consortium name="WormBaseParasite"/>
        </authorList>
    </citation>
    <scope>IDENTIFICATION</scope>
</reference>
<organism evidence="8 9">
    <name type="scientific">Setaria digitata</name>
    <dbReference type="NCBI Taxonomy" id="48799"/>
    <lineage>
        <taxon>Eukaryota</taxon>
        <taxon>Metazoa</taxon>
        <taxon>Ecdysozoa</taxon>
        <taxon>Nematoda</taxon>
        <taxon>Chromadorea</taxon>
        <taxon>Rhabditida</taxon>
        <taxon>Spirurina</taxon>
        <taxon>Spiruromorpha</taxon>
        <taxon>Filarioidea</taxon>
        <taxon>Setariidae</taxon>
        <taxon>Setaria</taxon>
    </lineage>
</organism>
<evidence type="ECO:0000256" key="7">
    <source>
        <dbReference type="SAM" id="SignalP"/>
    </source>
</evidence>
<name>A0A915PNV3_9BILA</name>
<evidence type="ECO:0000256" key="2">
    <source>
        <dbReference type="ARBA" id="ARBA00006356"/>
    </source>
</evidence>
<dbReference type="Pfam" id="PF01581">
    <property type="entry name" value="FARP"/>
    <property type="match status" value="2"/>
</dbReference>
<dbReference type="InterPro" id="IPR002544">
    <property type="entry name" value="FMRFamid-related_peptide-like"/>
</dbReference>
<accession>A0A915PNV3</accession>
<sequence>MHPFTFIITLFFTVNAYYMQACASTSDGTDCNDDICLHEKRADDDSKAIRFIRSHLGTMRFGKRIASQFGTMRFGKRTVMENFLRQPFISYRNDESNSIDNSYGKASYFDPYKRRYNLFATMKYGK</sequence>
<evidence type="ECO:0000256" key="3">
    <source>
        <dbReference type="ARBA" id="ARBA00022525"/>
    </source>
</evidence>
<keyword evidence="4" id="KW-0165">Cleavage on pair of basic residues</keyword>
<keyword evidence="6" id="KW-0527">Neuropeptide</keyword>